<evidence type="ECO:0000313" key="2">
    <source>
        <dbReference type="Proteomes" id="UP000763557"/>
    </source>
</evidence>
<organism evidence="1 2">
    <name type="scientific">Kibdelosporangium persicum</name>
    <dbReference type="NCBI Taxonomy" id="2698649"/>
    <lineage>
        <taxon>Bacteria</taxon>
        <taxon>Bacillati</taxon>
        <taxon>Actinomycetota</taxon>
        <taxon>Actinomycetes</taxon>
        <taxon>Pseudonocardiales</taxon>
        <taxon>Pseudonocardiaceae</taxon>
        <taxon>Kibdelosporangium</taxon>
    </lineage>
</organism>
<dbReference type="RefSeq" id="WP_173137366.1">
    <property type="nucleotide sequence ID" value="NZ_CBCSGW010000018.1"/>
</dbReference>
<accession>A0ABX2FC58</accession>
<proteinExistence type="predicted"/>
<name>A0ABX2FC58_9PSEU</name>
<gene>
    <name evidence="1" type="ORF">GC106_55830</name>
</gene>
<reference evidence="1 2" key="1">
    <citation type="submission" date="2020-01" db="EMBL/GenBank/DDBJ databases">
        <title>Kibdelosporangium persica a novel Actinomycetes from a hot desert in Iran.</title>
        <authorList>
            <person name="Safaei N."/>
            <person name="Zaburannyi N."/>
            <person name="Mueller R."/>
            <person name="Wink J."/>
        </authorList>
    </citation>
    <scope>NUCLEOTIDE SEQUENCE [LARGE SCALE GENOMIC DNA]</scope>
    <source>
        <strain evidence="1 2">4NS15</strain>
    </source>
</reference>
<protein>
    <submittedName>
        <fullName evidence="1">Excreted virulence factor EspC, type VII ESX diderm</fullName>
    </submittedName>
</protein>
<comment type="caution">
    <text evidence="1">The sequence shown here is derived from an EMBL/GenBank/DDBJ whole genome shotgun (WGS) entry which is preliminary data.</text>
</comment>
<evidence type="ECO:0000313" key="1">
    <source>
        <dbReference type="EMBL" id="NRN68340.1"/>
    </source>
</evidence>
<sequence length="106" mass="11586">MTDHFNVEVGELRTHARNIDAIRARFAAVKGASSHISQDDQAYGTLCGWISGILEDKHTRYDQVLAKVEKNLDLVVKSLQLSANDYQAVEDANAALMRATGDKGGL</sequence>
<dbReference type="Proteomes" id="UP000763557">
    <property type="component" value="Unassembled WGS sequence"/>
</dbReference>
<dbReference type="EMBL" id="JAAATY010000019">
    <property type="protein sequence ID" value="NRN68340.1"/>
    <property type="molecule type" value="Genomic_DNA"/>
</dbReference>
<keyword evidence="2" id="KW-1185">Reference proteome</keyword>